<dbReference type="PANTHER" id="PTHR31072:SF218">
    <property type="entry name" value="TRANSCRIPTION FACTOR TCP11-RELATED"/>
    <property type="match status" value="1"/>
</dbReference>
<keyword evidence="2" id="KW-0805">Transcription regulation</keyword>
<evidence type="ECO:0000256" key="5">
    <source>
        <dbReference type="ARBA" id="ARBA00023242"/>
    </source>
</evidence>
<feature type="compositionally biased region" description="Polar residues" evidence="6">
    <location>
        <begin position="16"/>
        <end position="28"/>
    </location>
</feature>
<evidence type="ECO:0000256" key="4">
    <source>
        <dbReference type="ARBA" id="ARBA00023163"/>
    </source>
</evidence>
<dbReference type="EMBL" id="JBBPBK010000008">
    <property type="protein sequence ID" value="KAK9279279.1"/>
    <property type="molecule type" value="Genomic_DNA"/>
</dbReference>
<dbReference type="GO" id="GO:0043565">
    <property type="term" value="F:sequence-specific DNA binding"/>
    <property type="evidence" value="ECO:0007669"/>
    <property type="project" value="TreeGrafter"/>
</dbReference>
<dbReference type="InterPro" id="IPR017887">
    <property type="entry name" value="TF_TCP_subgr"/>
</dbReference>
<dbReference type="PROSITE" id="PS51369">
    <property type="entry name" value="TCP"/>
    <property type="match status" value="1"/>
</dbReference>
<evidence type="ECO:0000313" key="8">
    <source>
        <dbReference type="EMBL" id="KAK9279279.1"/>
    </source>
</evidence>
<feature type="compositionally biased region" description="Polar residues" evidence="6">
    <location>
        <begin position="1"/>
        <end position="10"/>
    </location>
</feature>
<dbReference type="GO" id="GO:0005634">
    <property type="term" value="C:nucleus"/>
    <property type="evidence" value="ECO:0007669"/>
    <property type="project" value="UniProtKB-SubCell"/>
</dbReference>
<reference evidence="8 9" key="1">
    <citation type="journal article" date="2024" name="Plant J.">
        <title>Genome sequences and population genomics reveal climatic adaptation and genomic divergence between two closely related sweetgum species.</title>
        <authorList>
            <person name="Xu W.Q."/>
            <person name="Ren C.Q."/>
            <person name="Zhang X.Y."/>
            <person name="Comes H.P."/>
            <person name="Liu X.H."/>
            <person name="Li Y.G."/>
            <person name="Kettle C.J."/>
            <person name="Jalonen R."/>
            <person name="Gaisberger H."/>
            <person name="Ma Y.Z."/>
            <person name="Qiu Y.X."/>
        </authorList>
    </citation>
    <scope>NUCLEOTIDE SEQUENCE [LARGE SCALE GENOMIC DNA]</scope>
    <source>
        <strain evidence="8">Hangzhou</strain>
    </source>
</reference>
<feature type="region of interest" description="Disordered" evidence="6">
    <location>
        <begin position="1"/>
        <end position="42"/>
    </location>
</feature>
<comment type="caution">
    <text evidence="8">The sequence shown here is derived from an EMBL/GenBank/DDBJ whole genome shotgun (WGS) entry which is preliminary data.</text>
</comment>
<sequence>MTLSNSSAKQQPKPISATTANASKTNHPLSCKPTKDRHSRVNGRDRRIRLPPLCAARIFQLTRELGYQTDGETIDWLLRHAEPSITAATATSTTTHIVQPPATFVPTPMSAIPLSACPTWASSASMVSPMNPYGAETVHENQASVEIDGFTSL</sequence>
<feature type="domain" description="TCP" evidence="7">
    <location>
        <begin position="34"/>
        <end position="88"/>
    </location>
</feature>
<dbReference type="AlphaFoldDB" id="A0AAP0WTN1"/>
<organism evidence="8 9">
    <name type="scientific">Liquidambar formosana</name>
    <name type="common">Formosan gum</name>
    <dbReference type="NCBI Taxonomy" id="63359"/>
    <lineage>
        <taxon>Eukaryota</taxon>
        <taxon>Viridiplantae</taxon>
        <taxon>Streptophyta</taxon>
        <taxon>Embryophyta</taxon>
        <taxon>Tracheophyta</taxon>
        <taxon>Spermatophyta</taxon>
        <taxon>Magnoliopsida</taxon>
        <taxon>eudicotyledons</taxon>
        <taxon>Gunneridae</taxon>
        <taxon>Pentapetalae</taxon>
        <taxon>Saxifragales</taxon>
        <taxon>Altingiaceae</taxon>
        <taxon>Liquidambar</taxon>
    </lineage>
</organism>
<keyword evidence="9" id="KW-1185">Reference proteome</keyword>
<dbReference type="GO" id="GO:0003700">
    <property type="term" value="F:DNA-binding transcription factor activity"/>
    <property type="evidence" value="ECO:0007669"/>
    <property type="project" value="InterPro"/>
</dbReference>
<dbReference type="InterPro" id="IPR005333">
    <property type="entry name" value="Transcription_factor_TCP"/>
</dbReference>
<evidence type="ECO:0000256" key="1">
    <source>
        <dbReference type="ARBA" id="ARBA00004123"/>
    </source>
</evidence>
<dbReference type="Proteomes" id="UP001415857">
    <property type="component" value="Unassembled WGS sequence"/>
</dbReference>
<protein>
    <recommendedName>
        <fullName evidence="7">TCP domain-containing protein</fullName>
    </recommendedName>
</protein>
<keyword evidence="4" id="KW-0804">Transcription</keyword>
<gene>
    <name evidence="8" type="ORF">L1049_012958</name>
</gene>
<evidence type="ECO:0000256" key="6">
    <source>
        <dbReference type="SAM" id="MobiDB-lite"/>
    </source>
</evidence>
<accession>A0AAP0WTN1</accession>
<comment type="subcellular location">
    <subcellularLocation>
        <location evidence="1">Nucleus</location>
    </subcellularLocation>
</comment>
<keyword evidence="5" id="KW-0539">Nucleus</keyword>
<name>A0AAP0WTN1_LIQFO</name>
<dbReference type="Pfam" id="PF03634">
    <property type="entry name" value="TCP"/>
    <property type="match status" value="1"/>
</dbReference>
<evidence type="ECO:0000256" key="2">
    <source>
        <dbReference type="ARBA" id="ARBA00023015"/>
    </source>
</evidence>
<keyword evidence="3" id="KW-0238">DNA-binding</keyword>
<proteinExistence type="predicted"/>
<evidence type="ECO:0000256" key="3">
    <source>
        <dbReference type="ARBA" id="ARBA00023125"/>
    </source>
</evidence>
<evidence type="ECO:0000313" key="9">
    <source>
        <dbReference type="Proteomes" id="UP001415857"/>
    </source>
</evidence>
<evidence type="ECO:0000259" key="7">
    <source>
        <dbReference type="PROSITE" id="PS51369"/>
    </source>
</evidence>
<dbReference type="PANTHER" id="PTHR31072">
    <property type="entry name" value="TRANSCRIPTION FACTOR TCP4-RELATED"/>
    <property type="match status" value="1"/>
</dbReference>